<comment type="caution">
    <text evidence="11">The sequence shown here is derived from an EMBL/GenBank/DDBJ whole genome shotgun (WGS) entry which is preliminary data.</text>
</comment>
<reference evidence="11 12" key="1">
    <citation type="submission" date="2023-11" db="EMBL/GenBank/DDBJ databases">
        <authorList>
            <person name="Hedman E."/>
            <person name="Englund M."/>
            <person name="Stromberg M."/>
            <person name="Nyberg Akerstrom W."/>
            <person name="Nylinder S."/>
            <person name="Jareborg N."/>
            <person name="Kallberg Y."/>
            <person name="Kronander E."/>
        </authorList>
    </citation>
    <scope>NUCLEOTIDE SEQUENCE [LARGE SCALE GENOMIC DNA]</scope>
</reference>
<dbReference type="GO" id="GO:0004984">
    <property type="term" value="F:olfactory receptor activity"/>
    <property type="evidence" value="ECO:0007669"/>
    <property type="project" value="InterPro"/>
</dbReference>
<dbReference type="Proteomes" id="UP001314205">
    <property type="component" value="Unassembled WGS sequence"/>
</dbReference>
<feature type="transmembrane region" description="Helical" evidence="10">
    <location>
        <begin position="375"/>
        <end position="394"/>
    </location>
</feature>
<comment type="subcellular location">
    <subcellularLocation>
        <location evidence="1 10">Cell membrane</location>
        <topology evidence="1 10">Multi-pass membrane protein</topology>
    </subcellularLocation>
</comment>
<feature type="transmembrane region" description="Helical" evidence="10">
    <location>
        <begin position="30"/>
        <end position="54"/>
    </location>
</feature>
<keyword evidence="9 10" id="KW-0807">Transducer</keyword>
<evidence type="ECO:0000313" key="11">
    <source>
        <dbReference type="EMBL" id="CAK1589706.1"/>
    </source>
</evidence>
<evidence type="ECO:0000256" key="8">
    <source>
        <dbReference type="ARBA" id="ARBA00023170"/>
    </source>
</evidence>
<accession>A0AAV1L2V8</accession>
<gene>
    <name evidence="11" type="ORF">PARMNEM_LOCUS10161</name>
</gene>
<evidence type="ECO:0000256" key="2">
    <source>
        <dbReference type="ARBA" id="ARBA00022475"/>
    </source>
</evidence>
<evidence type="ECO:0000256" key="6">
    <source>
        <dbReference type="ARBA" id="ARBA00022989"/>
    </source>
</evidence>
<sequence>MEETFRTFHRVLSFAGISIFSKTSRSTKRWLLLQILNFVIGFLTFIFTSAFAIVHFNNMLLFIQGACIWTTGVIMFISLGVCLLFRKKFHMFLSEMVFEDGMLDMPFIEYVLRNEKNGKLNDLKELVINSQDKLFYYTRILLKVYVTSVWLTATLYLCGPIYQMSISDDNSLRLLAFDMWFPWSLENFNVYIASFLFHAYAGYLCCIAYPGLQSMIILLVGQTIRQLRIITFILQNLNDLSTQIVEGKEENWQPCCTEIFKQCITHYVKIKRFTNRLNIICQPFYLTLILVAIMLVCMCSVKIAVSDVIFSADVMKYFVHEFCFILVVLMFCLLGQKVENECEKLELAVTEKWYLYDRNHKINVLIFNMAVSQRMPIYIFGSVTLSLPTFTWFIKTGMSFFTLVMSLLEG</sequence>
<protein>
    <recommendedName>
        <fullName evidence="10">Odorant receptor</fullName>
    </recommendedName>
</protein>
<feature type="transmembrane region" description="Helical" evidence="10">
    <location>
        <begin position="60"/>
        <end position="85"/>
    </location>
</feature>
<evidence type="ECO:0000256" key="10">
    <source>
        <dbReference type="RuleBase" id="RU351113"/>
    </source>
</evidence>
<evidence type="ECO:0000256" key="7">
    <source>
        <dbReference type="ARBA" id="ARBA00023136"/>
    </source>
</evidence>
<organism evidence="11 12">
    <name type="scientific">Parnassius mnemosyne</name>
    <name type="common">clouded apollo</name>
    <dbReference type="NCBI Taxonomy" id="213953"/>
    <lineage>
        <taxon>Eukaryota</taxon>
        <taxon>Metazoa</taxon>
        <taxon>Ecdysozoa</taxon>
        <taxon>Arthropoda</taxon>
        <taxon>Hexapoda</taxon>
        <taxon>Insecta</taxon>
        <taxon>Pterygota</taxon>
        <taxon>Neoptera</taxon>
        <taxon>Endopterygota</taxon>
        <taxon>Lepidoptera</taxon>
        <taxon>Glossata</taxon>
        <taxon>Ditrysia</taxon>
        <taxon>Papilionoidea</taxon>
        <taxon>Papilionidae</taxon>
        <taxon>Parnassiinae</taxon>
        <taxon>Parnassini</taxon>
        <taxon>Parnassius</taxon>
        <taxon>Driopa</taxon>
    </lineage>
</organism>
<keyword evidence="6 10" id="KW-1133">Transmembrane helix</keyword>
<keyword evidence="4 10" id="KW-0812">Transmembrane</keyword>
<evidence type="ECO:0000256" key="5">
    <source>
        <dbReference type="ARBA" id="ARBA00022725"/>
    </source>
</evidence>
<feature type="transmembrane region" description="Helical" evidence="10">
    <location>
        <begin position="140"/>
        <end position="162"/>
    </location>
</feature>
<dbReference type="GO" id="GO:0005886">
    <property type="term" value="C:plasma membrane"/>
    <property type="evidence" value="ECO:0007669"/>
    <property type="project" value="UniProtKB-SubCell"/>
</dbReference>
<dbReference type="PANTHER" id="PTHR21137">
    <property type="entry name" value="ODORANT RECEPTOR"/>
    <property type="match status" value="1"/>
</dbReference>
<comment type="similarity">
    <text evidence="10">Belongs to the insect chemoreceptor superfamily. Heteromeric odorant receptor channel (TC 1.A.69) family.</text>
</comment>
<dbReference type="GO" id="GO:0007165">
    <property type="term" value="P:signal transduction"/>
    <property type="evidence" value="ECO:0007669"/>
    <property type="project" value="UniProtKB-KW"/>
</dbReference>
<evidence type="ECO:0000256" key="4">
    <source>
        <dbReference type="ARBA" id="ARBA00022692"/>
    </source>
</evidence>
<keyword evidence="12" id="KW-1185">Reference proteome</keyword>
<dbReference type="Pfam" id="PF02949">
    <property type="entry name" value="7tm_6"/>
    <property type="match status" value="1"/>
</dbReference>
<proteinExistence type="inferred from homology"/>
<dbReference type="PANTHER" id="PTHR21137:SF35">
    <property type="entry name" value="ODORANT RECEPTOR 19A-RELATED"/>
    <property type="match status" value="1"/>
</dbReference>
<comment type="caution">
    <text evidence="10">Lacks conserved residue(s) required for the propagation of feature annotation.</text>
</comment>
<name>A0AAV1L2V8_9NEOP</name>
<dbReference type="GO" id="GO:0005549">
    <property type="term" value="F:odorant binding"/>
    <property type="evidence" value="ECO:0007669"/>
    <property type="project" value="InterPro"/>
</dbReference>
<keyword evidence="8 10" id="KW-0675">Receptor</keyword>
<dbReference type="EMBL" id="CAVLGL010000084">
    <property type="protein sequence ID" value="CAK1589706.1"/>
    <property type="molecule type" value="Genomic_DNA"/>
</dbReference>
<keyword evidence="7 10" id="KW-0472">Membrane</keyword>
<evidence type="ECO:0000256" key="1">
    <source>
        <dbReference type="ARBA" id="ARBA00004651"/>
    </source>
</evidence>
<dbReference type="AlphaFoldDB" id="A0AAV1L2V8"/>
<feature type="transmembrane region" description="Helical" evidence="10">
    <location>
        <begin position="284"/>
        <end position="305"/>
    </location>
</feature>
<dbReference type="InterPro" id="IPR004117">
    <property type="entry name" value="7tm6_olfct_rcpt"/>
</dbReference>
<keyword evidence="5 10" id="KW-0552">Olfaction</keyword>
<evidence type="ECO:0000313" key="12">
    <source>
        <dbReference type="Proteomes" id="UP001314205"/>
    </source>
</evidence>
<evidence type="ECO:0000256" key="9">
    <source>
        <dbReference type="ARBA" id="ARBA00023224"/>
    </source>
</evidence>
<keyword evidence="3 10" id="KW-0716">Sensory transduction</keyword>
<keyword evidence="2" id="KW-1003">Cell membrane</keyword>
<evidence type="ECO:0000256" key="3">
    <source>
        <dbReference type="ARBA" id="ARBA00022606"/>
    </source>
</evidence>
<feature type="transmembrane region" description="Helical" evidence="10">
    <location>
        <begin position="317"/>
        <end position="335"/>
    </location>
</feature>